<evidence type="ECO:0000313" key="14">
    <source>
        <dbReference type="Proteomes" id="UP001430356"/>
    </source>
</evidence>
<dbReference type="InterPro" id="IPR008271">
    <property type="entry name" value="Ser/Thr_kinase_AS"/>
</dbReference>
<feature type="compositionally biased region" description="Polar residues" evidence="11">
    <location>
        <begin position="344"/>
        <end position="369"/>
    </location>
</feature>
<dbReference type="PANTHER" id="PTHR24056">
    <property type="entry name" value="CELL DIVISION PROTEIN KINASE"/>
    <property type="match status" value="1"/>
</dbReference>
<comment type="similarity">
    <text evidence="1">Belongs to the protein kinase superfamily. CMGC Ser/Thr protein kinase family. CDC2/CDKX subfamily.</text>
</comment>
<dbReference type="SUPFAM" id="SSF56112">
    <property type="entry name" value="Protein kinase-like (PK-like)"/>
    <property type="match status" value="1"/>
</dbReference>
<evidence type="ECO:0000256" key="6">
    <source>
        <dbReference type="ARBA" id="ARBA00022777"/>
    </source>
</evidence>
<organism evidence="13 14">
    <name type="scientific">Novymonas esmeraldas</name>
    <dbReference type="NCBI Taxonomy" id="1808958"/>
    <lineage>
        <taxon>Eukaryota</taxon>
        <taxon>Discoba</taxon>
        <taxon>Euglenozoa</taxon>
        <taxon>Kinetoplastea</taxon>
        <taxon>Metakinetoplastina</taxon>
        <taxon>Trypanosomatida</taxon>
        <taxon>Trypanosomatidae</taxon>
        <taxon>Novymonas</taxon>
    </lineage>
</organism>
<proteinExistence type="inferred from homology"/>
<feature type="domain" description="Protein kinase" evidence="12">
    <location>
        <begin position="4"/>
        <end position="286"/>
    </location>
</feature>
<dbReference type="PROSITE" id="PS50011">
    <property type="entry name" value="PROTEIN_KINASE_DOM"/>
    <property type="match status" value="1"/>
</dbReference>
<dbReference type="AlphaFoldDB" id="A0AAW0EP17"/>
<keyword evidence="6 13" id="KW-0418">Kinase</keyword>
<dbReference type="PANTHER" id="PTHR24056:SF400">
    <property type="entry name" value="KINASE, PUTATIVE-RELATED"/>
    <property type="match status" value="1"/>
</dbReference>
<feature type="compositionally biased region" description="Basic residues" evidence="11">
    <location>
        <begin position="740"/>
        <end position="750"/>
    </location>
</feature>
<feature type="region of interest" description="Disordered" evidence="11">
    <location>
        <begin position="945"/>
        <end position="1127"/>
    </location>
</feature>
<evidence type="ECO:0000256" key="5">
    <source>
        <dbReference type="ARBA" id="ARBA00022741"/>
    </source>
</evidence>
<evidence type="ECO:0000256" key="9">
    <source>
        <dbReference type="ARBA" id="ARBA00048367"/>
    </source>
</evidence>
<evidence type="ECO:0000256" key="8">
    <source>
        <dbReference type="ARBA" id="ARBA00047811"/>
    </source>
</evidence>
<dbReference type="Gene3D" id="1.10.510.10">
    <property type="entry name" value="Transferase(Phosphotransferase) domain 1"/>
    <property type="match status" value="1"/>
</dbReference>
<dbReference type="FunFam" id="3.30.200.20:FF:000049">
    <property type="entry name" value="cyclin-dependent kinase-like 1 isoform X1"/>
    <property type="match status" value="1"/>
</dbReference>
<feature type="compositionally biased region" description="Basic and acidic residues" evidence="11">
    <location>
        <begin position="978"/>
        <end position="996"/>
    </location>
</feature>
<evidence type="ECO:0000256" key="11">
    <source>
        <dbReference type="SAM" id="MobiDB-lite"/>
    </source>
</evidence>
<evidence type="ECO:0000313" key="13">
    <source>
        <dbReference type="EMBL" id="KAK7195797.1"/>
    </source>
</evidence>
<evidence type="ECO:0000256" key="1">
    <source>
        <dbReference type="ARBA" id="ARBA00006485"/>
    </source>
</evidence>
<evidence type="ECO:0000256" key="7">
    <source>
        <dbReference type="ARBA" id="ARBA00022840"/>
    </source>
</evidence>
<feature type="compositionally biased region" description="Pro residues" evidence="11">
    <location>
        <begin position="874"/>
        <end position="887"/>
    </location>
</feature>
<sequence length="1127" mass="117799">MEAYETLGILGEGTYGVVVKARSRVTGKLVAIKRFKQTEQDDHVRKTSTREVRMLQLLRHPNVIRLEDVFRREGKLYLVFEFIDHTILQLLETTTRGLSHRELRRYTYQLLRGIEFCHKHNVIHRDVKPENVLIDESGMLKLCDFGFARQMSAKGKYTDYVATRWYRAPELLVGDVSYGKPVDVWALGCMFAELSDGQPLFPGESDLDQLCLILQTCGPVPARMVSIFEHNPLYNGISFPHTGILYTLRERYHRESDDWLGFLSSCLHPDPAQRLTCTELMELPYFNRDGFRERYEAELRAATGLPQLRTTPITSAPSPTRRRVSGQTAGVDITKADTIPSPKNRLSSEIVSPKLQTQLSLGSTNSTSGAGHLSKAAPDATAHEASAATTAASKSKAPIAQPPGPSPSHASSPSDQSVQLPMILPGNSERAAIMALAEYVHPTSNTAATAVASSTVGLARTGDEGPAPLDLLAYSCGAVAPLAPPSALASPVSNTPGARDRKSKRQSTNTDGELQLRGGVCTSHGADADTGKRVGGGGGGGRPLASATLPPGGTRSGDGDGGGYVRGAGRASELTNSSLPLVMPMHGDAGASAVATTAAALGKDGGETAVPIHGGAMPPSPRKPTPAAAAACPPSLTATRVAPLAERLPDLSAPSLHLPRPAELEQPQPRSPPSAEASMMSSVRGRARNPLAAPPAEHDSVPRGRSNPAEAGGAAKARRGLPISNSSAVATAAHVASEVKRRKLAKRKKDSGRALDHVGTSPDDTNALRRSLPSQTAEVDAVVHGSKLAASPSLSHAVELQQQQHLMAPEASRSHAADPYTHSVGAGPSAAAAAATHHRNIDAQGPLPRKERRSKPLAGSTPVLQGSDTRSRAPAPPPASLLPPQPPLEGSAQPDGGAAQRATATLLALSALRSIAGPQTGNAGGGEADKYNYAAHARTHGGEVISPAMGGGGDGPSAKGSTTNRARRPLGVYTLHNAGREGEEAETARRVQEKTRGSQGAAASSIAGTDRSTTSSSYHATGSMHGPPYAPFARASKLESELAGAGAPVRPALRKLRKKTNDPRGSGATSTATTITVKSSSTARTSIGSVRQLPAQHAKEREEGGPHGDGPAHPAGAATAAAPYTSR</sequence>
<feature type="compositionally biased region" description="Gly residues" evidence="11">
    <location>
        <begin position="533"/>
        <end position="542"/>
    </location>
</feature>
<feature type="compositionally biased region" description="Low complexity" evidence="11">
    <location>
        <begin position="673"/>
        <end position="682"/>
    </location>
</feature>
<gene>
    <name evidence="13" type="ORF">NESM_000510700</name>
</gene>
<dbReference type="GO" id="GO:0005634">
    <property type="term" value="C:nucleus"/>
    <property type="evidence" value="ECO:0007669"/>
    <property type="project" value="TreeGrafter"/>
</dbReference>
<dbReference type="SMART" id="SM00220">
    <property type="entry name" value="S_TKc"/>
    <property type="match status" value="1"/>
</dbReference>
<dbReference type="EC" id="2.7.11.22" evidence="2"/>
<accession>A0AAW0EP17</accession>
<dbReference type="Gene3D" id="3.30.200.20">
    <property type="entry name" value="Phosphorylase Kinase, domain 1"/>
    <property type="match status" value="1"/>
</dbReference>
<feature type="compositionally biased region" description="Low complexity" evidence="11">
    <location>
        <begin position="726"/>
        <end position="736"/>
    </location>
</feature>
<feature type="region of interest" description="Disordered" evidence="11">
    <location>
        <begin position="611"/>
        <end position="631"/>
    </location>
</feature>
<dbReference type="GO" id="GO:0005524">
    <property type="term" value="F:ATP binding"/>
    <property type="evidence" value="ECO:0007669"/>
    <property type="project" value="UniProtKB-UniRule"/>
</dbReference>
<evidence type="ECO:0000259" key="12">
    <source>
        <dbReference type="PROSITE" id="PS50011"/>
    </source>
</evidence>
<feature type="compositionally biased region" description="Low complexity" evidence="11">
    <location>
        <begin position="484"/>
        <end position="493"/>
    </location>
</feature>
<feature type="region of interest" description="Disordered" evidence="11">
    <location>
        <begin position="302"/>
        <end position="421"/>
    </location>
</feature>
<dbReference type="CDD" id="cd07833">
    <property type="entry name" value="STKc_CDKL"/>
    <property type="match status" value="1"/>
</dbReference>
<feature type="compositionally biased region" description="Low complexity" evidence="11">
    <location>
        <begin position="997"/>
        <end position="1008"/>
    </location>
</feature>
<dbReference type="InterPro" id="IPR050108">
    <property type="entry name" value="CDK"/>
</dbReference>
<keyword evidence="5 10" id="KW-0547">Nucleotide-binding</keyword>
<dbReference type="PROSITE" id="PS00107">
    <property type="entry name" value="PROTEIN_KINASE_ATP"/>
    <property type="match status" value="1"/>
</dbReference>
<feature type="compositionally biased region" description="Low complexity" evidence="11">
    <location>
        <begin position="376"/>
        <end position="399"/>
    </location>
</feature>
<dbReference type="EMBL" id="JAECZO010000062">
    <property type="protein sequence ID" value="KAK7195797.1"/>
    <property type="molecule type" value="Genomic_DNA"/>
</dbReference>
<evidence type="ECO:0000256" key="4">
    <source>
        <dbReference type="ARBA" id="ARBA00022679"/>
    </source>
</evidence>
<feature type="compositionally biased region" description="Gly residues" evidence="11">
    <location>
        <begin position="554"/>
        <end position="566"/>
    </location>
</feature>
<comment type="catalytic activity">
    <reaction evidence="9">
        <text>L-seryl-[protein] + ATP = O-phospho-L-seryl-[protein] + ADP + H(+)</text>
        <dbReference type="Rhea" id="RHEA:17989"/>
        <dbReference type="Rhea" id="RHEA-COMP:9863"/>
        <dbReference type="Rhea" id="RHEA-COMP:11604"/>
        <dbReference type="ChEBI" id="CHEBI:15378"/>
        <dbReference type="ChEBI" id="CHEBI:29999"/>
        <dbReference type="ChEBI" id="CHEBI:30616"/>
        <dbReference type="ChEBI" id="CHEBI:83421"/>
        <dbReference type="ChEBI" id="CHEBI:456216"/>
        <dbReference type="EC" id="2.7.11.22"/>
    </reaction>
</comment>
<keyword evidence="3" id="KW-0723">Serine/threonine-protein kinase</keyword>
<dbReference type="InterPro" id="IPR011009">
    <property type="entry name" value="Kinase-like_dom_sf"/>
</dbReference>
<feature type="region of interest" description="Disordered" evidence="11">
    <location>
        <begin position="794"/>
        <end position="900"/>
    </location>
</feature>
<protein>
    <recommendedName>
        <fullName evidence="2">cyclin-dependent kinase</fullName>
        <ecNumber evidence="2">2.7.11.22</ecNumber>
    </recommendedName>
</protein>
<name>A0AAW0EP17_9TRYP</name>
<evidence type="ECO:0000256" key="3">
    <source>
        <dbReference type="ARBA" id="ARBA00022527"/>
    </source>
</evidence>
<feature type="compositionally biased region" description="Low complexity" evidence="11">
    <location>
        <begin position="1109"/>
        <end position="1127"/>
    </location>
</feature>
<dbReference type="FunFam" id="1.10.510.10:FF:000624">
    <property type="entry name" value="Mitogen-activated protein kinase"/>
    <property type="match status" value="1"/>
</dbReference>
<keyword evidence="7 10" id="KW-0067">ATP-binding</keyword>
<feature type="compositionally biased region" description="Basic and acidic residues" evidence="11">
    <location>
        <begin position="1097"/>
        <end position="1106"/>
    </location>
</feature>
<dbReference type="Proteomes" id="UP001430356">
    <property type="component" value="Unassembled WGS sequence"/>
</dbReference>
<feature type="compositionally biased region" description="Polar residues" evidence="11">
    <location>
        <begin position="308"/>
        <end position="318"/>
    </location>
</feature>
<comment type="catalytic activity">
    <reaction evidence="8">
        <text>L-threonyl-[protein] + ATP = O-phospho-L-threonyl-[protein] + ADP + H(+)</text>
        <dbReference type="Rhea" id="RHEA:46608"/>
        <dbReference type="Rhea" id="RHEA-COMP:11060"/>
        <dbReference type="Rhea" id="RHEA-COMP:11605"/>
        <dbReference type="ChEBI" id="CHEBI:15378"/>
        <dbReference type="ChEBI" id="CHEBI:30013"/>
        <dbReference type="ChEBI" id="CHEBI:30616"/>
        <dbReference type="ChEBI" id="CHEBI:61977"/>
        <dbReference type="ChEBI" id="CHEBI:456216"/>
        <dbReference type="EC" id="2.7.11.22"/>
    </reaction>
</comment>
<feature type="region of interest" description="Disordered" evidence="11">
    <location>
        <begin position="484"/>
        <end position="569"/>
    </location>
</feature>
<dbReference type="InterPro" id="IPR000719">
    <property type="entry name" value="Prot_kinase_dom"/>
</dbReference>
<dbReference type="GO" id="GO:0004693">
    <property type="term" value="F:cyclin-dependent protein serine/threonine kinase activity"/>
    <property type="evidence" value="ECO:0007669"/>
    <property type="project" value="UniProtKB-EC"/>
</dbReference>
<keyword evidence="4" id="KW-0808">Transferase</keyword>
<reference evidence="13 14" key="1">
    <citation type="journal article" date="2021" name="MBio">
        <title>A New Model Trypanosomatid, Novymonas esmeraldas: Genomic Perception of Its 'Candidatus Pandoraea novymonadis' Endosymbiont.</title>
        <authorList>
            <person name="Zakharova A."/>
            <person name="Saura A."/>
            <person name="Butenko A."/>
            <person name="Podesvova L."/>
            <person name="Warmusova S."/>
            <person name="Kostygov A.Y."/>
            <person name="Nenarokova A."/>
            <person name="Lukes J."/>
            <person name="Opperdoes F.R."/>
            <person name="Yurchenko V."/>
        </authorList>
    </citation>
    <scope>NUCLEOTIDE SEQUENCE [LARGE SCALE GENOMIC DNA]</scope>
    <source>
        <strain evidence="13 14">E262AT.01</strain>
    </source>
</reference>
<keyword evidence="14" id="KW-1185">Reference proteome</keyword>
<feature type="compositionally biased region" description="Low complexity" evidence="11">
    <location>
        <begin position="1066"/>
        <end position="1083"/>
    </location>
</feature>
<comment type="caution">
    <text evidence="13">The sequence shown here is derived from an EMBL/GenBank/DDBJ whole genome shotgun (WGS) entry which is preliminary data.</text>
</comment>
<dbReference type="Pfam" id="PF00069">
    <property type="entry name" value="Pkinase"/>
    <property type="match status" value="1"/>
</dbReference>
<feature type="compositionally biased region" description="Polar residues" evidence="11">
    <location>
        <begin position="1010"/>
        <end position="1020"/>
    </location>
</feature>
<evidence type="ECO:0000256" key="2">
    <source>
        <dbReference type="ARBA" id="ARBA00012425"/>
    </source>
</evidence>
<feature type="binding site" evidence="10">
    <location>
        <position position="33"/>
    </location>
    <ligand>
        <name>ATP</name>
        <dbReference type="ChEBI" id="CHEBI:30616"/>
    </ligand>
</feature>
<feature type="region of interest" description="Disordered" evidence="11">
    <location>
        <begin position="652"/>
        <end position="779"/>
    </location>
</feature>
<evidence type="ECO:0000256" key="10">
    <source>
        <dbReference type="PROSITE-ProRule" id="PRU10141"/>
    </source>
</evidence>
<dbReference type="InterPro" id="IPR017441">
    <property type="entry name" value="Protein_kinase_ATP_BS"/>
</dbReference>
<dbReference type="PROSITE" id="PS00108">
    <property type="entry name" value="PROTEIN_KINASE_ST"/>
    <property type="match status" value="1"/>
</dbReference>